<dbReference type="EMBL" id="JALBUR010000022">
    <property type="protein sequence ID" value="MDX8420120.1"/>
    <property type="molecule type" value="Genomic_DNA"/>
</dbReference>
<evidence type="ECO:0000313" key="4">
    <source>
        <dbReference type="Proteomes" id="UP001286174"/>
    </source>
</evidence>
<comment type="caution">
    <text evidence="3">The sequence shown here is derived from an EMBL/GenBank/DDBJ whole genome shotgun (WGS) entry which is preliminary data.</text>
</comment>
<keyword evidence="4" id="KW-1185">Reference proteome</keyword>
<evidence type="ECO:0000259" key="2">
    <source>
        <dbReference type="Pfam" id="PF13240"/>
    </source>
</evidence>
<name>A0AB35U944_9FIRM</name>
<feature type="transmembrane region" description="Helical" evidence="1">
    <location>
        <begin position="40"/>
        <end position="60"/>
    </location>
</feature>
<dbReference type="Proteomes" id="UP001286174">
    <property type="component" value="Unassembled WGS sequence"/>
</dbReference>
<proteinExistence type="predicted"/>
<evidence type="ECO:0000256" key="1">
    <source>
        <dbReference type="SAM" id="Phobius"/>
    </source>
</evidence>
<accession>A0AB35U944</accession>
<reference evidence="3 4" key="1">
    <citation type="submission" date="2022-03" db="EMBL/GenBank/DDBJ databases">
        <title>Novel taxa within the pig intestine.</title>
        <authorList>
            <person name="Wylensek D."/>
            <person name="Bishof K."/>
            <person name="Afrizal A."/>
            <person name="Clavel T."/>
        </authorList>
    </citation>
    <scope>NUCLEOTIDE SEQUENCE [LARGE SCALE GENOMIC DNA]</scope>
    <source>
        <strain evidence="3 4">CLA-KB-P133</strain>
    </source>
</reference>
<dbReference type="RefSeq" id="WP_277634903.1">
    <property type="nucleotide sequence ID" value="NZ_JALBUR010000022.1"/>
</dbReference>
<keyword evidence="1" id="KW-0472">Membrane</keyword>
<dbReference type="AlphaFoldDB" id="A0AB35U944"/>
<keyword evidence="1" id="KW-0812">Transmembrane</keyword>
<feature type="domain" description="Zinc-ribbon" evidence="2">
    <location>
        <begin position="7"/>
        <end position="28"/>
    </location>
</feature>
<dbReference type="InterPro" id="IPR026870">
    <property type="entry name" value="Zinc_ribbon_dom"/>
</dbReference>
<gene>
    <name evidence="3" type="ORF">MOZ60_08445</name>
</gene>
<evidence type="ECO:0000313" key="3">
    <source>
        <dbReference type="EMBL" id="MDX8420120.1"/>
    </source>
</evidence>
<organism evidence="3 4">
    <name type="scientific">Grylomicrobium aquisgranensis</name>
    <dbReference type="NCBI Taxonomy" id="2926318"/>
    <lineage>
        <taxon>Bacteria</taxon>
        <taxon>Bacillati</taxon>
        <taxon>Bacillota</taxon>
        <taxon>Erysipelotrichia</taxon>
        <taxon>Erysipelotrichales</taxon>
        <taxon>Erysipelotrichaceae</taxon>
        <taxon>Grylomicrobium</taxon>
    </lineage>
</organism>
<keyword evidence="1" id="KW-1133">Transmembrane helix</keyword>
<dbReference type="Pfam" id="PF13240">
    <property type="entry name" value="Zn_Ribbon_1"/>
    <property type="match status" value="1"/>
</dbReference>
<sequence>MKQMKVCPHCHQPVSAGSRYCMHCGADLSVQQAAAKKKQMSVWAAIVIAGALMLVIGFCVSRMPRKAAISGTFTDTNAQVTLVINADHTLSYTVDSDTYSGSWSKESEEDVYASDAEDGSGNTVHLTLAMEDNRIILFVSEDHWTAQRYVLVKSS</sequence>
<protein>
    <submittedName>
        <fullName evidence="3">Zinc ribbon domain-containing protein</fullName>
    </submittedName>
</protein>